<organism evidence="7 8">
    <name type="scientific">Meganyctiphanes norvegica</name>
    <name type="common">Northern krill</name>
    <name type="synonym">Thysanopoda norvegica</name>
    <dbReference type="NCBI Taxonomy" id="48144"/>
    <lineage>
        <taxon>Eukaryota</taxon>
        <taxon>Metazoa</taxon>
        <taxon>Ecdysozoa</taxon>
        <taxon>Arthropoda</taxon>
        <taxon>Crustacea</taxon>
        <taxon>Multicrustacea</taxon>
        <taxon>Malacostraca</taxon>
        <taxon>Eumalacostraca</taxon>
        <taxon>Eucarida</taxon>
        <taxon>Euphausiacea</taxon>
        <taxon>Euphausiidae</taxon>
        <taxon>Meganyctiphanes</taxon>
    </lineage>
</organism>
<dbReference type="Gene3D" id="1.20.1260.100">
    <property type="entry name" value="TspO/MBR protein"/>
    <property type="match status" value="1"/>
</dbReference>
<dbReference type="PIRSF" id="PIRSF005859">
    <property type="entry name" value="PBR"/>
    <property type="match status" value="1"/>
</dbReference>
<evidence type="ECO:0000256" key="6">
    <source>
        <dbReference type="SAM" id="Phobius"/>
    </source>
</evidence>
<proteinExistence type="inferred from homology"/>
<reference evidence="7 8" key="1">
    <citation type="submission" date="2024-05" db="EMBL/GenBank/DDBJ databases">
        <authorList>
            <person name="Wallberg A."/>
        </authorList>
    </citation>
    <scope>NUCLEOTIDE SEQUENCE [LARGE SCALE GENOMIC DNA]</scope>
</reference>
<keyword evidence="8" id="KW-1185">Reference proteome</keyword>
<protein>
    <recommendedName>
        <fullName evidence="9">TspO/MBR-related protein</fullName>
    </recommendedName>
</protein>
<evidence type="ECO:0000256" key="1">
    <source>
        <dbReference type="ARBA" id="ARBA00004141"/>
    </source>
</evidence>
<evidence type="ECO:0000256" key="2">
    <source>
        <dbReference type="ARBA" id="ARBA00007524"/>
    </source>
</evidence>
<comment type="subcellular location">
    <subcellularLocation>
        <location evidence="1">Membrane</location>
        <topology evidence="1">Multi-pass membrane protein</topology>
    </subcellularLocation>
</comment>
<feature type="transmembrane region" description="Helical" evidence="6">
    <location>
        <begin position="6"/>
        <end position="29"/>
    </location>
</feature>
<name>A0AAV2S5K1_MEGNR</name>
<evidence type="ECO:0000256" key="4">
    <source>
        <dbReference type="ARBA" id="ARBA00022989"/>
    </source>
</evidence>
<dbReference type="InterPro" id="IPR004307">
    <property type="entry name" value="TspO_MBR"/>
</dbReference>
<feature type="transmembrane region" description="Helical" evidence="6">
    <location>
        <begin position="50"/>
        <end position="67"/>
    </location>
</feature>
<feature type="transmembrane region" description="Helical" evidence="6">
    <location>
        <begin position="87"/>
        <end position="105"/>
    </location>
</feature>
<dbReference type="EMBL" id="CAXKWB010042965">
    <property type="protein sequence ID" value="CAL4158790.1"/>
    <property type="molecule type" value="Genomic_DNA"/>
</dbReference>
<dbReference type="PANTHER" id="PTHR10057:SF0">
    <property type="entry name" value="TRANSLOCATOR PROTEIN"/>
    <property type="match status" value="1"/>
</dbReference>
<dbReference type="GO" id="GO:0033013">
    <property type="term" value="P:tetrapyrrole metabolic process"/>
    <property type="evidence" value="ECO:0007669"/>
    <property type="project" value="UniProtKB-ARBA"/>
</dbReference>
<keyword evidence="5 6" id="KW-0472">Membrane</keyword>
<dbReference type="InterPro" id="IPR038330">
    <property type="entry name" value="TspO/MBR-related_sf"/>
</dbReference>
<accession>A0AAV2S5K1</accession>
<comment type="caution">
    <text evidence="7">The sequence shown here is derived from an EMBL/GenBank/DDBJ whole genome shotgun (WGS) entry which is preliminary data.</text>
</comment>
<feature type="transmembrane region" description="Helical" evidence="6">
    <location>
        <begin position="136"/>
        <end position="158"/>
    </location>
</feature>
<dbReference type="Pfam" id="PF03073">
    <property type="entry name" value="TspO_MBR"/>
    <property type="match status" value="1"/>
</dbReference>
<dbReference type="CDD" id="cd15904">
    <property type="entry name" value="TSPO_MBR"/>
    <property type="match status" value="1"/>
</dbReference>
<dbReference type="GO" id="GO:0005741">
    <property type="term" value="C:mitochondrial outer membrane"/>
    <property type="evidence" value="ECO:0007669"/>
    <property type="project" value="TreeGrafter"/>
</dbReference>
<dbReference type="PANTHER" id="PTHR10057">
    <property type="entry name" value="PERIPHERAL-TYPE BENZODIAZEPINE RECEPTOR"/>
    <property type="match status" value="1"/>
</dbReference>
<evidence type="ECO:0000256" key="3">
    <source>
        <dbReference type="ARBA" id="ARBA00022692"/>
    </source>
</evidence>
<gene>
    <name evidence="7" type="ORF">MNOR_LOCUS32126</name>
</gene>
<evidence type="ECO:0000313" key="7">
    <source>
        <dbReference type="EMBL" id="CAL4158790.1"/>
    </source>
</evidence>
<dbReference type="FunFam" id="1.20.1260.100:FF:000001">
    <property type="entry name" value="translocator protein 2"/>
    <property type="match status" value="1"/>
</dbReference>
<keyword evidence="4 6" id="KW-1133">Transmembrane helix</keyword>
<evidence type="ECO:0000313" key="8">
    <source>
        <dbReference type="Proteomes" id="UP001497623"/>
    </source>
</evidence>
<evidence type="ECO:0000256" key="5">
    <source>
        <dbReference type="ARBA" id="ARBA00023136"/>
    </source>
</evidence>
<sequence>MTWTEAALAAFIPNVGGFAGYFATLNAIPQWYNRVIVKPSWKPTNKQFRLVWPILYPSMGISSYIVWKALDKPSLLKWDDLPTPLKLYALQIGLNWAWTPIFFGAKHLTMGLLGIIALDAAVLATTASFWEIDSTAGLLMVPYVAWLSFSTALNVSIWKNNPKWRWGRPSDDKSL</sequence>
<keyword evidence="3 6" id="KW-0812">Transmembrane</keyword>
<dbReference type="Proteomes" id="UP001497623">
    <property type="component" value="Unassembled WGS sequence"/>
</dbReference>
<comment type="similarity">
    <text evidence="2">Belongs to the TspO/BZRP family.</text>
</comment>
<evidence type="ECO:0008006" key="9">
    <source>
        <dbReference type="Google" id="ProtNLM"/>
    </source>
</evidence>
<dbReference type="AlphaFoldDB" id="A0AAV2S5K1"/>
<feature type="transmembrane region" description="Helical" evidence="6">
    <location>
        <begin position="112"/>
        <end position="130"/>
    </location>
</feature>